<feature type="domain" description="CBS" evidence="3">
    <location>
        <begin position="107"/>
        <end position="163"/>
    </location>
</feature>
<dbReference type="InterPro" id="IPR051257">
    <property type="entry name" value="Diverse_CBS-Domain"/>
</dbReference>
<dbReference type="AlphaFoldDB" id="A0A4P2Q044"/>
<gene>
    <name evidence="4" type="ORF">SOCEGT47_030710</name>
</gene>
<evidence type="ECO:0000256" key="2">
    <source>
        <dbReference type="PROSITE-ProRule" id="PRU00703"/>
    </source>
</evidence>
<evidence type="ECO:0000259" key="3">
    <source>
        <dbReference type="PROSITE" id="PS51371"/>
    </source>
</evidence>
<dbReference type="CDD" id="cd04586">
    <property type="entry name" value="CBS_pair_BON_assoc"/>
    <property type="match status" value="1"/>
</dbReference>
<dbReference type="Gene3D" id="3.10.580.10">
    <property type="entry name" value="CBS-domain"/>
    <property type="match status" value="1"/>
</dbReference>
<dbReference type="SUPFAM" id="SSF54631">
    <property type="entry name" value="CBS-domain pair"/>
    <property type="match status" value="1"/>
</dbReference>
<sequence>MITPGSINGQHPIPRHTIHSARVVGRDGEASVVETVHCPVKGRSTTVRECEACHRFHALHFDVGTQTTSVVCHTEAVARAPGGAAREEPPRDPGGLMDPESPLADIMTRDVVCVRPEIAVDEVAALLVRHEINGIPVVDAEGRPVGMVSRADVLRAAEERGDTAEAERVTARPDERAPLDLEPGFHVLEPVTTTAGDVMTPVVVTLHESASIRQAAALMAYEGVHRLPVLSDDGKVVGIVSSLDVLRWFGRRCGYLIPEARRRLATPARAAGG</sequence>
<dbReference type="Pfam" id="PF00571">
    <property type="entry name" value="CBS"/>
    <property type="match status" value="2"/>
</dbReference>
<protein>
    <recommendedName>
        <fullName evidence="3">CBS domain-containing protein</fullName>
    </recommendedName>
</protein>
<organism evidence="4 5">
    <name type="scientific">Sorangium cellulosum</name>
    <name type="common">Polyangium cellulosum</name>
    <dbReference type="NCBI Taxonomy" id="56"/>
    <lineage>
        <taxon>Bacteria</taxon>
        <taxon>Pseudomonadati</taxon>
        <taxon>Myxococcota</taxon>
        <taxon>Polyangia</taxon>
        <taxon>Polyangiales</taxon>
        <taxon>Polyangiaceae</taxon>
        <taxon>Sorangium</taxon>
    </lineage>
</organism>
<reference evidence="4 5" key="1">
    <citation type="submission" date="2015-09" db="EMBL/GenBank/DDBJ databases">
        <title>Sorangium comparison.</title>
        <authorList>
            <person name="Zaburannyi N."/>
            <person name="Bunk B."/>
            <person name="Overmann J."/>
            <person name="Mueller R."/>
        </authorList>
    </citation>
    <scope>NUCLEOTIDE SEQUENCE [LARGE SCALE GENOMIC DNA]</scope>
    <source>
        <strain evidence="4 5">So ceGT47</strain>
    </source>
</reference>
<dbReference type="PANTHER" id="PTHR43080">
    <property type="entry name" value="CBS DOMAIN-CONTAINING PROTEIN CBSX3, MITOCHONDRIAL"/>
    <property type="match status" value="1"/>
</dbReference>
<dbReference type="PROSITE" id="PS51371">
    <property type="entry name" value="CBS"/>
    <property type="match status" value="2"/>
</dbReference>
<dbReference type="InterPro" id="IPR046342">
    <property type="entry name" value="CBS_dom_sf"/>
</dbReference>
<name>A0A4P2Q044_SORCE</name>
<evidence type="ECO:0000256" key="1">
    <source>
        <dbReference type="ARBA" id="ARBA00023122"/>
    </source>
</evidence>
<feature type="domain" description="CBS" evidence="3">
    <location>
        <begin position="199"/>
        <end position="259"/>
    </location>
</feature>
<dbReference type="Proteomes" id="UP000295781">
    <property type="component" value="Chromosome"/>
</dbReference>
<keyword evidence="1 2" id="KW-0129">CBS domain</keyword>
<dbReference type="EMBL" id="CP012670">
    <property type="protein sequence ID" value="AUX22567.1"/>
    <property type="molecule type" value="Genomic_DNA"/>
</dbReference>
<dbReference type="OrthoDB" id="9802114at2"/>
<dbReference type="SMART" id="SM00116">
    <property type="entry name" value="CBS"/>
    <property type="match status" value="2"/>
</dbReference>
<dbReference type="InterPro" id="IPR000644">
    <property type="entry name" value="CBS_dom"/>
</dbReference>
<dbReference type="PANTHER" id="PTHR43080:SF29">
    <property type="entry name" value="OS02G0818000 PROTEIN"/>
    <property type="match status" value="1"/>
</dbReference>
<accession>A0A4P2Q044</accession>
<evidence type="ECO:0000313" key="4">
    <source>
        <dbReference type="EMBL" id="AUX22567.1"/>
    </source>
</evidence>
<evidence type="ECO:0000313" key="5">
    <source>
        <dbReference type="Proteomes" id="UP000295781"/>
    </source>
</evidence>
<dbReference type="RefSeq" id="WP_129347710.1">
    <property type="nucleotide sequence ID" value="NZ_CP012670.1"/>
</dbReference>
<proteinExistence type="predicted"/>